<evidence type="ECO:0000259" key="5">
    <source>
        <dbReference type="PROSITE" id="PS51036"/>
    </source>
</evidence>
<dbReference type="PANTHER" id="PTHR23101">
    <property type="entry name" value="RAB GDP/GTP EXCHANGE FACTOR"/>
    <property type="match status" value="1"/>
</dbReference>
<sequence>MFKYRKMSFTSARKSGKIHIESELHCKNGCDYFGNPAWEGYCSKCYREVVQKHKLQQTQAIALQKVRYKLSRTSSEPTSDRQLVFSKFEEKKRQQADKRAKTIKSIFKKTNSVKESSPLHSWRERQLSFESQEMVSDFSKYLATLRKSLASDVHRQVNSLIERILKHTDLTIDETSELVQDFYQTLGEKMQSPLHSQGMSCEQSEQLMDVAEKYLLTRLYKTVFCPMTTDDEEKDLAIQKRIRSLNWVTAQHLETGINEINPLVNEELEKAITDVIEMDSKRVPQDKLDCIVRCSKHIFNALQISHGAPASADEFLPALIHVVLKANPPLLQSNIKYITRFCNPTRLMSGEGGYYFTNLCCAVAFIENLNADSLSLSHEEFDRYMSGEIVPDPSRYTCDGLRLMQQNLIALAELRQRQKSLTNDTLRLQCEIDAFKVQNYLNIFVFLHFIYKLQENIHEQVHAVLARSPWKLKPRKTPTSIDTENPDSLPPPLKPQIMSESNSNLPLDPLSPQREEITVNLPSPLQPEVVSLSSNH</sequence>
<dbReference type="eggNOG" id="KOG3173">
    <property type="taxonomic scope" value="Eukaryota"/>
</dbReference>
<reference evidence="7" key="2">
    <citation type="submission" date="2015-02" db="UniProtKB">
        <authorList>
            <consortium name="EnsemblMetazoa"/>
        </authorList>
    </citation>
    <scope>IDENTIFICATION</scope>
</reference>
<evidence type="ECO:0000256" key="1">
    <source>
        <dbReference type="ARBA" id="ARBA00022723"/>
    </source>
</evidence>
<dbReference type="Proteomes" id="UP000014500">
    <property type="component" value="Unassembled WGS sequence"/>
</dbReference>
<dbReference type="EMBL" id="JH431506">
    <property type="status" value="NOT_ANNOTATED_CDS"/>
    <property type="molecule type" value="Genomic_DNA"/>
</dbReference>
<dbReference type="InterPro" id="IPR037191">
    <property type="entry name" value="VPS9_dom_sf"/>
</dbReference>
<keyword evidence="8" id="KW-1185">Reference proteome</keyword>
<dbReference type="SMART" id="SM00259">
    <property type="entry name" value="ZnF_A20"/>
    <property type="match status" value="1"/>
</dbReference>
<dbReference type="eggNOG" id="KOG2319">
    <property type="taxonomic scope" value="Eukaryota"/>
</dbReference>
<evidence type="ECO:0000313" key="8">
    <source>
        <dbReference type="Proteomes" id="UP000014500"/>
    </source>
</evidence>
<dbReference type="InterPro" id="IPR003123">
    <property type="entry name" value="VPS9"/>
</dbReference>
<proteinExistence type="predicted"/>
<dbReference type="AlphaFoldDB" id="T1ITX5"/>
<feature type="domain" description="VPS9" evidence="6">
    <location>
        <begin position="232"/>
        <end position="375"/>
    </location>
</feature>
<feature type="domain" description="A20-type" evidence="5">
    <location>
        <begin position="20"/>
        <end position="54"/>
    </location>
</feature>
<dbReference type="EnsemblMetazoa" id="SMAR004586-RA">
    <property type="protein sequence ID" value="SMAR004586-PA"/>
    <property type="gene ID" value="SMAR004586"/>
</dbReference>
<dbReference type="Gene3D" id="1.20.5.4770">
    <property type="match status" value="1"/>
</dbReference>
<dbReference type="PROSITE" id="PS51205">
    <property type="entry name" value="VPS9"/>
    <property type="match status" value="1"/>
</dbReference>
<dbReference type="PhylomeDB" id="T1ITX5"/>
<dbReference type="SUPFAM" id="SSF57716">
    <property type="entry name" value="Glucocorticoid receptor-like (DNA-binding domain)"/>
    <property type="match status" value="1"/>
</dbReference>
<accession>T1ITX5</accession>
<dbReference type="InterPro" id="IPR002653">
    <property type="entry name" value="Znf_A20"/>
</dbReference>
<evidence type="ECO:0000259" key="6">
    <source>
        <dbReference type="PROSITE" id="PS51205"/>
    </source>
</evidence>
<dbReference type="GO" id="GO:0031267">
    <property type="term" value="F:small GTPase binding"/>
    <property type="evidence" value="ECO:0007669"/>
    <property type="project" value="TreeGrafter"/>
</dbReference>
<evidence type="ECO:0000313" key="7">
    <source>
        <dbReference type="EnsemblMetazoa" id="SMAR004586-PA"/>
    </source>
</evidence>
<dbReference type="OMA" id="PTITCAT"/>
<name>T1ITX5_STRMM</name>
<dbReference type="HOGENOM" id="CLU_018416_1_1_1"/>
<dbReference type="PROSITE" id="PS51036">
    <property type="entry name" value="ZF_A20"/>
    <property type="match status" value="1"/>
</dbReference>
<dbReference type="STRING" id="126957.T1ITX5"/>
<dbReference type="GO" id="GO:0005829">
    <property type="term" value="C:cytosol"/>
    <property type="evidence" value="ECO:0007669"/>
    <property type="project" value="TreeGrafter"/>
</dbReference>
<dbReference type="Pfam" id="PF02204">
    <property type="entry name" value="VPS9"/>
    <property type="match status" value="1"/>
</dbReference>
<evidence type="ECO:0008006" key="9">
    <source>
        <dbReference type="Google" id="ProtNLM"/>
    </source>
</evidence>
<protein>
    <recommendedName>
        <fullName evidence="9">Rab5 GDP/GTP exchange factor</fullName>
    </recommendedName>
</protein>
<evidence type="ECO:0000256" key="2">
    <source>
        <dbReference type="ARBA" id="ARBA00022771"/>
    </source>
</evidence>
<keyword evidence="3" id="KW-0862">Zinc</keyword>
<dbReference type="Gene3D" id="1.10.246.120">
    <property type="match status" value="1"/>
</dbReference>
<dbReference type="GO" id="GO:0030139">
    <property type="term" value="C:endocytic vesicle"/>
    <property type="evidence" value="ECO:0007669"/>
    <property type="project" value="TreeGrafter"/>
</dbReference>
<evidence type="ECO:0000256" key="4">
    <source>
        <dbReference type="SAM" id="MobiDB-lite"/>
    </source>
</evidence>
<dbReference type="Gene3D" id="1.20.1050.80">
    <property type="entry name" value="VPS9 domain"/>
    <property type="match status" value="1"/>
</dbReference>
<dbReference type="GO" id="GO:0003677">
    <property type="term" value="F:DNA binding"/>
    <property type="evidence" value="ECO:0007669"/>
    <property type="project" value="InterPro"/>
</dbReference>
<dbReference type="Pfam" id="PF18151">
    <property type="entry name" value="DUF5601"/>
    <property type="match status" value="1"/>
</dbReference>
<keyword evidence="2" id="KW-0863">Zinc-finger</keyword>
<organism evidence="7 8">
    <name type="scientific">Strigamia maritima</name>
    <name type="common">European centipede</name>
    <name type="synonym">Geophilus maritimus</name>
    <dbReference type="NCBI Taxonomy" id="126957"/>
    <lineage>
        <taxon>Eukaryota</taxon>
        <taxon>Metazoa</taxon>
        <taxon>Ecdysozoa</taxon>
        <taxon>Arthropoda</taxon>
        <taxon>Myriapoda</taxon>
        <taxon>Chilopoda</taxon>
        <taxon>Pleurostigmophora</taxon>
        <taxon>Geophilomorpha</taxon>
        <taxon>Linotaeniidae</taxon>
        <taxon>Strigamia</taxon>
    </lineage>
</organism>
<dbReference type="InterPro" id="IPR041545">
    <property type="entry name" value="DUF5601"/>
</dbReference>
<dbReference type="GO" id="GO:0016192">
    <property type="term" value="P:vesicle-mediated transport"/>
    <property type="evidence" value="ECO:0007669"/>
    <property type="project" value="InterPro"/>
</dbReference>
<keyword evidence="1" id="KW-0479">Metal-binding</keyword>
<dbReference type="GO" id="GO:0008270">
    <property type="term" value="F:zinc ion binding"/>
    <property type="evidence" value="ECO:0007669"/>
    <property type="project" value="UniProtKB-KW"/>
</dbReference>
<dbReference type="InterPro" id="IPR045046">
    <property type="entry name" value="Vps9-like"/>
</dbReference>
<dbReference type="Pfam" id="PF01754">
    <property type="entry name" value="zf-A20"/>
    <property type="match status" value="1"/>
</dbReference>
<dbReference type="SMART" id="SM00167">
    <property type="entry name" value="VPS9"/>
    <property type="match status" value="1"/>
</dbReference>
<evidence type="ECO:0000256" key="3">
    <source>
        <dbReference type="ARBA" id="ARBA00022833"/>
    </source>
</evidence>
<dbReference type="SUPFAM" id="SSF109993">
    <property type="entry name" value="VPS9 domain"/>
    <property type="match status" value="1"/>
</dbReference>
<feature type="region of interest" description="Disordered" evidence="4">
    <location>
        <begin position="474"/>
        <end position="522"/>
    </location>
</feature>
<dbReference type="PANTHER" id="PTHR23101:SF122">
    <property type="entry name" value="RABAPTIN-5-ASSOCIATED EXCHANGE FACTOR FOR RAB5"/>
    <property type="match status" value="1"/>
</dbReference>
<reference evidence="8" key="1">
    <citation type="submission" date="2011-05" db="EMBL/GenBank/DDBJ databases">
        <authorList>
            <person name="Richards S.R."/>
            <person name="Qu J."/>
            <person name="Jiang H."/>
            <person name="Jhangiani S.N."/>
            <person name="Agravi P."/>
            <person name="Goodspeed R."/>
            <person name="Gross S."/>
            <person name="Mandapat C."/>
            <person name="Jackson L."/>
            <person name="Mathew T."/>
            <person name="Pu L."/>
            <person name="Thornton R."/>
            <person name="Saada N."/>
            <person name="Wilczek-Boney K.B."/>
            <person name="Lee S."/>
            <person name="Kovar C."/>
            <person name="Wu Y."/>
            <person name="Scherer S.E."/>
            <person name="Worley K.C."/>
            <person name="Muzny D.M."/>
            <person name="Gibbs R."/>
        </authorList>
    </citation>
    <scope>NUCLEOTIDE SEQUENCE</scope>
    <source>
        <strain evidence="8">Brora</strain>
    </source>
</reference>
<dbReference type="GO" id="GO:0005085">
    <property type="term" value="F:guanyl-nucleotide exchange factor activity"/>
    <property type="evidence" value="ECO:0007669"/>
    <property type="project" value="InterPro"/>
</dbReference>